<reference evidence="1" key="1">
    <citation type="submission" date="2021-07" db="EMBL/GenBank/DDBJ databases">
        <authorList>
            <person name="Durling M."/>
        </authorList>
    </citation>
    <scope>NUCLEOTIDE SEQUENCE</scope>
</reference>
<organism evidence="1 2">
    <name type="scientific">Hymenoscyphus albidus</name>
    <dbReference type="NCBI Taxonomy" id="595503"/>
    <lineage>
        <taxon>Eukaryota</taxon>
        <taxon>Fungi</taxon>
        <taxon>Dikarya</taxon>
        <taxon>Ascomycota</taxon>
        <taxon>Pezizomycotina</taxon>
        <taxon>Leotiomycetes</taxon>
        <taxon>Helotiales</taxon>
        <taxon>Helotiaceae</taxon>
        <taxon>Hymenoscyphus</taxon>
    </lineage>
</organism>
<dbReference type="Proteomes" id="UP000701801">
    <property type="component" value="Unassembled WGS sequence"/>
</dbReference>
<name>A0A9N9LGF7_9HELO</name>
<comment type="caution">
    <text evidence="1">The sequence shown here is derived from an EMBL/GenBank/DDBJ whole genome shotgun (WGS) entry which is preliminary data.</text>
</comment>
<accession>A0A9N9LGF7</accession>
<dbReference type="AlphaFoldDB" id="A0A9N9LGF7"/>
<protein>
    <submittedName>
        <fullName evidence="1">Uncharacterized protein</fullName>
    </submittedName>
</protein>
<keyword evidence="2" id="KW-1185">Reference proteome</keyword>
<proteinExistence type="predicted"/>
<sequence length="123" mass="13982">MDGTLTGIMKCLSIQPPGSDPDIEWRDLSIPHVLDFWPHYIIAQYTSSNDFLSSSHERPRLDRSTFDKRSSDLRLLLWAMCRSQGWIAAPLIPSDSSNEKSFDIRGRAFAWKAAGVLDRKLCV</sequence>
<dbReference type="EMBL" id="CAJVRM010000075">
    <property type="protein sequence ID" value="CAG8973583.1"/>
    <property type="molecule type" value="Genomic_DNA"/>
</dbReference>
<evidence type="ECO:0000313" key="1">
    <source>
        <dbReference type="EMBL" id="CAG8973583.1"/>
    </source>
</evidence>
<evidence type="ECO:0000313" key="2">
    <source>
        <dbReference type="Proteomes" id="UP000701801"/>
    </source>
</evidence>
<gene>
    <name evidence="1" type="ORF">HYALB_00009652</name>
</gene>